<sequence>MADTVAAVPLSQGAGYGVVIGLGALFALGMIAVTEVMKRRGNVENSEEFTVAKRSLGTGLTAAGVTSSWTWSTTLLSSVTVAYEYGVAGSFFYAACNSTQIMVFSNLAIQCKRKAPNARTFLEIIRVRYGTIAHFSFMFFSLASNILVVSSILIGGAAAINSLTGMSVYASLWLLPLSVSAYTMRGGLRATILTDYIHTAIILIIILVFWFKVYATGSQIGSPGKMWDLLIEAAKRNDYSAPTKDGSYLTIRSLGALKFAILSILEYTGVVFLDNSFHQKGIAADPASAIPGYVLGGLAWYAMPFTLATTMGILAVALENTPAFPTYPRRMNTKEIGAGLALPYAAQTIAGKGGAGAVLVLMFMSCTSAISSVMIGTSTVLSYDVYKTYINPKATDAQVLNAGHWCVAGFAIFMAAFGTMLHGVNIDLGFIYNMTGIFTGSALPALVGTFFSSRQGALAATASIWTGFFAAVITWLTLAQRFSGTVSIASVGATDPCLYGCIAGIGAAAVVTISISIFHNENYGWETLGAIRLVDDEGHDRDVAYADPTYDPERLRKAAYVARGITVFLFLALFIIWPLTLYGTAYQFSKKFFTGWVIVSLLWAFFSFFSVTVFPIIEGRHLLLSWAKALVGKSGKGEHRDEFDHHHHVQRYAESGSAEAIEENGNGSDKSVPVDVKEEKNV</sequence>
<dbReference type="InterPro" id="IPR038377">
    <property type="entry name" value="Na/Glc_symporter_sf"/>
</dbReference>
<evidence type="ECO:0000256" key="7">
    <source>
        <dbReference type="RuleBase" id="RU362091"/>
    </source>
</evidence>
<keyword evidence="5 9" id="KW-1133">Transmembrane helix</keyword>
<accession>A0A1L7WNC1</accession>
<dbReference type="OrthoDB" id="6132759at2759"/>
<feature type="transmembrane region" description="Helical" evidence="9">
    <location>
        <begin position="593"/>
        <end position="617"/>
    </location>
</feature>
<evidence type="ECO:0000256" key="8">
    <source>
        <dbReference type="SAM" id="MobiDB-lite"/>
    </source>
</evidence>
<dbReference type="GO" id="GO:0015606">
    <property type="term" value="F:spermidine transmembrane transporter activity"/>
    <property type="evidence" value="ECO:0007669"/>
    <property type="project" value="TreeGrafter"/>
</dbReference>
<protein>
    <submittedName>
        <fullName evidence="10">Related to DUR3-Urea permease</fullName>
    </submittedName>
</protein>
<dbReference type="Proteomes" id="UP000184330">
    <property type="component" value="Unassembled WGS sequence"/>
</dbReference>
<keyword evidence="4 9" id="KW-0812">Transmembrane</keyword>
<dbReference type="Gene3D" id="1.20.1730.10">
    <property type="entry name" value="Sodium/glucose cotransporter"/>
    <property type="match status" value="1"/>
</dbReference>
<gene>
    <name evidence="10" type="ORF">PAC_04142</name>
</gene>
<dbReference type="GO" id="GO:0005886">
    <property type="term" value="C:plasma membrane"/>
    <property type="evidence" value="ECO:0007669"/>
    <property type="project" value="TreeGrafter"/>
</dbReference>
<evidence type="ECO:0000256" key="2">
    <source>
        <dbReference type="ARBA" id="ARBA00006434"/>
    </source>
</evidence>
<dbReference type="EMBL" id="FJOG01000004">
    <property type="protein sequence ID" value="CZR54259.1"/>
    <property type="molecule type" value="Genomic_DNA"/>
</dbReference>
<keyword evidence="11" id="KW-1185">Reference proteome</keyword>
<keyword evidence="6 9" id="KW-0472">Membrane</keyword>
<dbReference type="NCBIfam" id="TIGR00813">
    <property type="entry name" value="sss"/>
    <property type="match status" value="1"/>
</dbReference>
<comment type="subcellular location">
    <subcellularLocation>
        <location evidence="1">Membrane</location>
        <topology evidence="1">Multi-pass membrane protein</topology>
    </subcellularLocation>
</comment>
<feature type="transmembrane region" description="Helical" evidence="9">
    <location>
        <begin position="14"/>
        <end position="33"/>
    </location>
</feature>
<feature type="transmembrane region" description="Helical" evidence="9">
    <location>
        <begin position="357"/>
        <end position="382"/>
    </location>
</feature>
<evidence type="ECO:0000313" key="11">
    <source>
        <dbReference type="Proteomes" id="UP000184330"/>
    </source>
</evidence>
<evidence type="ECO:0000313" key="10">
    <source>
        <dbReference type="EMBL" id="CZR54259.1"/>
    </source>
</evidence>
<feature type="transmembrane region" description="Helical" evidence="9">
    <location>
        <begin position="196"/>
        <end position="215"/>
    </location>
</feature>
<dbReference type="Pfam" id="PF00474">
    <property type="entry name" value="SSF"/>
    <property type="match status" value="1"/>
</dbReference>
<evidence type="ECO:0000256" key="1">
    <source>
        <dbReference type="ARBA" id="ARBA00004141"/>
    </source>
</evidence>
<evidence type="ECO:0000256" key="6">
    <source>
        <dbReference type="ARBA" id="ARBA00023136"/>
    </source>
</evidence>
<feature type="transmembrane region" description="Helical" evidence="9">
    <location>
        <begin position="402"/>
        <end position="423"/>
    </location>
</feature>
<dbReference type="STRING" id="576137.A0A1L7WNC1"/>
<feature type="transmembrane region" description="Helical" evidence="9">
    <location>
        <begin position="560"/>
        <end position="581"/>
    </location>
</feature>
<proteinExistence type="inferred from homology"/>
<reference evidence="10 11" key="1">
    <citation type="submission" date="2016-03" db="EMBL/GenBank/DDBJ databases">
        <authorList>
            <person name="Ploux O."/>
        </authorList>
    </citation>
    <scope>NUCLEOTIDE SEQUENCE [LARGE SCALE GENOMIC DNA]</scope>
    <source>
        <strain evidence="10 11">UAMH 11012</strain>
    </source>
</reference>
<dbReference type="InterPro" id="IPR001734">
    <property type="entry name" value="Na/solute_symporter"/>
</dbReference>
<dbReference type="AlphaFoldDB" id="A0A1L7WNC1"/>
<feature type="transmembrane region" description="Helical" evidence="9">
    <location>
        <begin position="135"/>
        <end position="160"/>
    </location>
</feature>
<dbReference type="GO" id="GO:0015204">
    <property type="term" value="F:urea transmembrane transporter activity"/>
    <property type="evidence" value="ECO:0007669"/>
    <property type="project" value="InterPro"/>
</dbReference>
<dbReference type="CDD" id="cd11476">
    <property type="entry name" value="SLC5sbd_DUR3"/>
    <property type="match status" value="1"/>
</dbReference>
<feature type="transmembrane region" description="Helical" evidence="9">
    <location>
        <begin position="298"/>
        <end position="318"/>
    </location>
</feature>
<dbReference type="PANTHER" id="PTHR46154:SF4">
    <property type="entry name" value="UREA ACTIVE TRANSPORTER"/>
    <property type="match status" value="1"/>
</dbReference>
<feature type="transmembrane region" description="Helical" evidence="9">
    <location>
        <begin position="497"/>
        <end position="518"/>
    </location>
</feature>
<dbReference type="InterPro" id="IPR031155">
    <property type="entry name" value="DUR"/>
</dbReference>
<feature type="transmembrane region" description="Helical" evidence="9">
    <location>
        <begin position="457"/>
        <end position="476"/>
    </location>
</feature>
<dbReference type="GO" id="GO:0015489">
    <property type="term" value="F:putrescine transmembrane transporter activity"/>
    <property type="evidence" value="ECO:0007669"/>
    <property type="project" value="TreeGrafter"/>
</dbReference>
<evidence type="ECO:0000256" key="9">
    <source>
        <dbReference type="SAM" id="Phobius"/>
    </source>
</evidence>
<feature type="region of interest" description="Disordered" evidence="8">
    <location>
        <begin position="654"/>
        <end position="682"/>
    </location>
</feature>
<evidence type="ECO:0000256" key="3">
    <source>
        <dbReference type="ARBA" id="ARBA00022448"/>
    </source>
</evidence>
<comment type="similarity">
    <text evidence="2 7">Belongs to the sodium:solute symporter (SSF) (TC 2.A.21) family.</text>
</comment>
<dbReference type="PROSITE" id="PS50283">
    <property type="entry name" value="NA_SOLUT_SYMP_3"/>
    <property type="match status" value="1"/>
</dbReference>
<name>A0A1L7WNC1_9HELO</name>
<evidence type="ECO:0000256" key="4">
    <source>
        <dbReference type="ARBA" id="ARBA00022692"/>
    </source>
</evidence>
<feature type="transmembrane region" description="Helical" evidence="9">
    <location>
        <begin position="430"/>
        <end position="451"/>
    </location>
</feature>
<organism evidence="10 11">
    <name type="scientific">Phialocephala subalpina</name>
    <dbReference type="NCBI Taxonomy" id="576137"/>
    <lineage>
        <taxon>Eukaryota</taxon>
        <taxon>Fungi</taxon>
        <taxon>Dikarya</taxon>
        <taxon>Ascomycota</taxon>
        <taxon>Pezizomycotina</taxon>
        <taxon>Leotiomycetes</taxon>
        <taxon>Helotiales</taxon>
        <taxon>Mollisiaceae</taxon>
        <taxon>Phialocephala</taxon>
        <taxon>Phialocephala fortinii species complex</taxon>
    </lineage>
</organism>
<dbReference type="PANTHER" id="PTHR46154">
    <property type="match status" value="1"/>
</dbReference>
<keyword evidence="3" id="KW-0813">Transport</keyword>
<evidence type="ECO:0000256" key="5">
    <source>
        <dbReference type="ARBA" id="ARBA00022989"/>
    </source>
</evidence>